<evidence type="ECO:0000256" key="1">
    <source>
        <dbReference type="ARBA" id="ARBA00004418"/>
    </source>
</evidence>
<evidence type="ECO:0000256" key="4">
    <source>
        <dbReference type="ARBA" id="ARBA00017470"/>
    </source>
</evidence>
<evidence type="ECO:0000313" key="11">
    <source>
        <dbReference type="Proteomes" id="UP000028981"/>
    </source>
</evidence>
<keyword evidence="5" id="KW-0813">Transport</keyword>
<comment type="function">
    <text evidence="8">Part of the ABC transporter complex UgpBAEC involved in sn-glycerol-3-phosphate (G3P) import. Binds G3P.</text>
</comment>
<feature type="signal peptide" evidence="9">
    <location>
        <begin position="1"/>
        <end position="26"/>
    </location>
</feature>
<feature type="chain" id="PRO_5001825954" description="sn-glycerol-3-phosphate-binding periplasmic protein UgpB" evidence="9">
    <location>
        <begin position="27"/>
        <end position="447"/>
    </location>
</feature>
<keyword evidence="6 9" id="KW-0732">Signal</keyword>
<protein>
    <recommendedName>
        <fullName evidence="4">sn-glycerol-3-phosphate-binding periplasmic protein UgpB</fullName>
    </recommendedName>
</protein>
<dbReference type="Gene3D" id="3.40.190.10">
    <property type="entry name" value="Periplasmic binding protein-like II"/>
    <property type="match status" value="2"/>
</dbReference>
<dbReference type="EMBL" id="JQGC01000001">
    <property type="protein sequence ID" value="KFL32753.1"/>
    <property type="molecule type" value="Genomic_DNA"/>
</dbReference>
<dbReference type="Pfam" id="PF13416">
    <property type="entry name" value="SBP_bac_8"/>
    <property type="match status" value="1"/>
</dbReference>
<gene>
    <name evidence="10" type="ORF">JP75_00955</name>
</gene>
<accession>A0A087M7A0</accession>
<dbReference type="AlphaFoldDB" id="A0A087M7A0"/>
<name>A0A087M7A0_9HYPH</name>
<evidence type="ECO:0000256" key="8">
    <source>
        <dbReference type="ARBA" id="ARBA00034473"/>
    </source>
</evidence>
<keyword evidence="7" id="KW-0574">Periplasm</keyword>
<evidence type="ECO:0000256" key="9">
    <source>
        <dbReference type="SAM" id="SignalP"/>
    </source>
</evidence>
<dbReference type="GO" id="GO:0042597">
    <property type="term" value="C:periplasmic space"/>
    <property type="evidence" value="ECO:0007669"/>
    <property type="project" value="UniProtKB-SubCell"/>
</dbReference>
<dbReference type="PROSITE" id="PS01037">
    <property type="entry name" value="SBP_BACTERIAL_1"/>
    <property type="match status" value="1"/>
</dbReference>
<dbReference type="PANTHER" id="PTHR43649:SF31">
    <property type="entry name" value="SN-GLYCEROL-3-PHOSPHATE-BINDING PERIPLASMIC PROTEIN UGPB"/>
    <property type="match status" value="1"/>
</dbReference>
<evidence type="ECO:0000256" key="3">
    <source>
        <dbReference type="ARBA" id="ARBA00011557"/>
    </source>
</evidence>
<keyword evidence="11" id="KW-1185">Reference proteome</keyword>
<dbReference type="PANTHER" id="PTHR43649">
    <property type="entry name" value="ARABINOSE-BINDING PROTEIN-RELATED"/>
    <property type="match status" value="1"/>
</dbReference>
<evidence type="ECO:0000256" key="7">
    <source>
        <dbReference type="ARBA" id="ARBA00022764"/>
    </source>
</evidence>
<evidence type="ECO:0000256" key="2">
    <source>
        <dbReference type="ARBA" id="ARBA00008520"/>
    </source>
</evidence>
<evidence type="ECO:0000313" key="10">
    <source>
        <dbReference type="EMBL" id="KFL32753.1"/>
    </source>
</evidence>
<comment type="caution">
    <text evidence="10">The sequence shown here is derived from an EMBL/GenBank/DDBJ whole genome shotgun (WGS) entry which is preliminary data.</text>
</comment>
<dbReference type="OrthoDB" id="9762335at2"/>
<dbReference type="SUPFAM" id="SSF53850">
    <property type="entry name" value="Periplasmic binding protein-like II"/>
    <property type="match status" value="1"/>
</dbReference>
<dbReference type="InterPro" id="IPR006061">
    <property type="entry name" value="SBP_1_CS"/>
</dbReference>
<comment type="similarity">
    <text evidence="2">Belongs to the bacterial solute-binding protein 1 family.</text>
</comment>
<comment type="subcellular location">
    <subcellularLocation>
        <location evidence="1">Periplasm</location>
    </subcellularLocation>
</comment>
<evidence type="ECO:0000256" key="6">
    <source>
        <dbReference type="ARBA" id="ARBA00022729"/>
    </source>
</evidence>
<reference evidence="10 11" key="1">
    <citation type="submission" date="2014-08" db="EMBL/GenBank/DDBJ databases">
        <authorList>
            <person name="Hassan Y.I."/>
            <person name="Lepp D."/>
            <person name="Zhou T."/>
        </authorList>
    </citation>
    <scope>NUCLEOTIDE SEQUENCE [LARGE SCALE GENOMIC DNA]</scope>
    <source>
        <strain evidence="10 11">IFO13584</strain>
    </source>
</reference>
<dbReference type="InterPro" id="IPR006059">
    <property type="entry name" value="SBP"/>
</dbReference>
<evidence type="ECO:0000256" key="5">
    <source>
        <dbReference type="ARBA" id="ARBA00022448"/>
    </source>
</evidence>
<dbReference type="InterPro" id="IPR050490">
    <property type="entry name" value="Bact_solute-bd_prot1"/>
</dbReference>
<proteinExistence type="inferred from homology"/>
<sequence length="447" mass="49179">MTSIRLLSAASTIAVLSIATAAPAMAQTKFEFWYGLSGDLSERVQDMCRGFNESQTDYEIVCVSQENYDNTLQNTIAAYRANKQPTVTQIFDAGTLDLMLSGAYMPIRELMSSNGYEIDWDNYLSGIASYFSTSTGEMLSLPFNNSTAVIYYNTDALAKVGFEGTPSTWEEVETVARAMKDAGYECPIAFDPAGAWQWFEQFEAIHNQPIATKGNGFGGLDAEMVVSQGKFVDQLTWIKKMYDEGIIVHKSKDAGETANDAFVNGKCQITSSSIADHGTFGKQAAEGVHWTNAMLPMWSDTERTNSLVGGASLWTLKGKSEEEYKGAAAFFNYLAQPEQAQTWSTITGYVPVTMAGFEAMKANGFYNEAPNKGRELAVESLTFTPPTENSRGIRLGNYASIRAEMVKTIQDVLFNNAPVLESLQAFDAKGNEILRRFEQTYKGAQLP</sequence>
<dbReference type="RefSeq" id="WP_035077843.1">
    <property type="nucleotide sequence ID" value="NZ_JQGC01000001.1"/>
</dbReference>
<comment type="subunit">
    <text evidence="3">The complex is composed of two ATP-binding proteins (UgpC), two transmembrane proteins (UgpA and UgpE) and a solute-binding protein (UgpB).</text>
</comment>
<dbReference type="GO" id="GO:0055085">
    <property type="term" value="P:transmembrane transport"/>
    <property type="evidence" value="ECO:0007669"/>
    <property type="project" value="InterPro"/>
</dbReference>
<organism evidence="10 11">
    <name type="scientific">Devosia riboflavina</name>
    <dbReference type="NCBI Taxonomy" id="46914"/>
    <lineage>
        <taxon>Bacteria</taxon>
        <taxon>Pseudomonadati</taxon>
        <taxon>Pseudomonadota</taxon>
        <taxon>Alphaproteobacteria</taxon>
        <taxon>Hyphomicrobiales</taxon>
        <taxon>Devosiaceae</taxon>
        <taxon>Devosia</taxon>
    </lineage>
</organism>
<dbReference type="Proteomes" id="UP000028981">
    <property type="component" value="Unassembled WGS sequence"/>
</dbReference>
<dbReference type="STRING" id="46914.JP75_00955"/>